<evidence type="ECO:0000259" key="1">
    <source>
        <dbReference type="Pfam" id="PF12697"/>
    </source>
</evidence>
<keyword evidence="2" id="KW-0378">Hydrolase</keyword>
<dbReference type="SUPFAM" id="SSF53474">
    <property type="entry name" value="alpha/beta-Hydrolases"/>
    <property type="match status" value="1"/>
</dbReference>
<dbReference type="Proteomes" id="UP000683246">
    <property type="component" value="Chromosome"/>
</dbReference>
<protein>
    <submittedName>
        <fullName evidence="2">Alpha/beta hydrolase</fullName>
    </submittedName>
</protein>
<dbReference type="InterPro" id="IPR000073">
    <property type="entry name" value="AB_hydrolase_1"/>
</dbReference>
<dbReference type="AlphaFoldDB" id="A0A8J8MIS4"/>
<accession>A0A8J8MIS4</accession>
<dbReference type="EMBL" id="CP058649">
    <property type="protein sequence ID" value="QUI22415.1"/>
    <property type="molecule type" value="Genomic_DNA"/>
</dbReference>
<dbReference type="RefSeq" id="WP_212697900.1">
    <property type="nucleotide sequence ID" value="NZ_CP058649.1"/>
</dbReference>
<gene>
    <name evidence="2" type="ORF">HZI73_08920</name>
</gene>
<dbReference type="KEGG" id="vpy:HZI73_08920"/>
<keyword evidence="3" id="KW-1185">Reference proteome</keyword>
<dbReference type="Pfam" id="PF12697">
    <property type="entry name" value="Abhydrolase_6"/>
    <property type="match status" value="1"/>
</dbReference>
<dbReference type="Gene3D" id="3.40.50.1820">
    <property type="entry name" value="alpha/beta hydrolase"/>
    <property type="match status" value="1"/>
</dbReference>
<reference evidence="2" key="1">
    <citation type="submission" date="2020-07" db="EMBL/GenBank/DDBJ databases">
        <title>Vallitalea pronyensis genome.</title>
        <authorList>
            <person name="Postec A."/>
        </authorList>
    </citation>
    <scope>NUCLEOTIDE SEQUENCE</scope>
    <source>
        <strain evidence="2">FatNI3</strain>
    </source>
</reference>
<feature type="domain" description="AB hydrolase-1" evidence="1">
    <location>
        <begin position="134"/>
        <end position="339"/>
    </location>
</feature>
<organism evidence="2 3">
    <name type="scientific">Vallitalea pronyensis</name>
    <dbReference type="NCBI Taxonomy" id="1348613"/>
    <lineage>
        <taxon>Bacteria</taxon>
        <taxon>Bacillati</taxon>
        <taxon>Bacillota</taxon>
        <taxon>Clostridia</taxon>
        <taxon>Lachnospirales</taxon>
        <taxon>Vallitaleaceae</taxon>
        <taxon>Vallitalea</taxon>
    </lineage>
</organism>
<proteinExistence type="predicted"/>
<name>A0A8J8MIS4_9FIRM</name>
<dbReference type="InterPro" id="IPR029058">
    <property type="entry name" value="AB_hydrolase_fold"/>
</dbReference>
<evidence type="ECO:0000313" key="2">
    <source>
        <dbReference type="EMBL" id="QUI22415.1"/>
    </source>
</evidence>
<evidence type="ECO:0000313" key="3">
    <source>
        <dbReference type="Proteomes" id="UP000683246"/>
    </source>
</evidence>
<dbReference type="GO" id="GO:0016787">
    <property type="term" value="F:hydrolase activity"/>
    <property type="evidence" value="ECO:0007669"/>
    <property type="project" value="UniProtKB-KW"/>
</dbReference>
<sequence length="376" mass="42982">MKHDFPIGYHDFHTDKLLNFQLNRWFSTGLLGYDAIKKVGQEITDFKDSKRVFKVLGEEANQGGQWLTGATYLRAAEFFSLGNDPDKSELYTVCINAYQKAYADEPIHYEKVPYGEGYLPVMRMMTLQPSKGWVVLHGGYDSFIQELYPFSKTFLDAGYNVIMFEGPGQGGALNTYGMVLTHQWEKPVSAVLDYYRLDRVILIGISLGGYLAARAAAYEKRIGQVVLYDIVYDFYQAFLSKFPRHFQESLVNAMGSEESPFWKEAEAQLSGNLFLHWLILQGYHVFGVHSIWQYLSTMQLYHTRDLSKHIKQDVLLLAGEEDIYTPFFDEQKAALTHAKSVTGRIFTKSESASHHCQVGNIGLALDYIMAWIESKR</sequence>